<evidence type="ECO:0000256" key="1">
    <source>
        <dbReference type="ARBA" id="ARBA00001849"/>
    </source>
</evidence>
<dbReference type="SUPFAM" id="SSF50249">
    <property type="entry name" value="Nucleic acid-binding proteins"/>
    <property type="match status" value="4"/>
</dbReference>
<dbReference type="CDD" id="cd04471">
    <property type="entry name" value="S1_RNase_R"/>
    <property type="match status" value="1"/>
</dbReference>
<evidence type="ECO:0000313" key="11">
    <source>
        <dbReference type="EMBL" id="SDO91556.1"/>
    </source>
</evidence>
<evidence type="ECO:0000259" key="10">
    <source>
        <dbReference type="PROSITE" id="PS50126"/>
    </source>
</evidence>
<protein>
    <recommendedName>
        <fullName evidence="8">Ribonuclease R</fullName>
        <shortName evidence="8">RNase R</shortName>
        <ecNumber evidence="8">3.1.13.1</ecNumber>
    </recommendedName>
</protein>
<proteinExistence type="inferred from homology"/>
<dbReference type="PROSITE" id="PS01175">
    <property type="entry name" value="RIBONUCLEASE_II"/>
    <property type="match status" value="1"/>
</dbReference>
<dbReference type="PROSITE" id="PS50126">
    <property type="entry name" value="S1"/>
    <property type="match status" value="1"/>
</dbReference>
<dbReference type="Proteomes" id="UP000199073">
    <property type="component" value="Unassembled WGS sequence"/>
</dbReference>
<feature type="compositionally biased region" description="Basic residues" evidence="9">
    <location>
        <begin position="1"/>
        <end position="18"/>
    </location>
</feature>
<keyword evidence="12" id="KW-1185">Reference proteome</keyword>
<keyword evidence="3 8" id="KW-0963">Cytoplasm</keyword>
<dbReference type="InterPro" id="IPR003029">
    <property type="entry name" value="S1_domain"/>
</dbReference>
<keyword evidence="7 8" id="KW-0694">RNA-binding</keyword>
<gene>
    <name evidence="8" type="primary">rnr</name>
    <name evidence="11" type="ORF">SAMN05660330_01379</name>
</gene>
<dbReference type="InterPro" id="IPR011805">
    <property type="entry name" value="RNase_R"/>
</dbReference>
<dbReference type="GO" id="GO:0005829">
    <property type="term" value="C:cytosol"/>
    <property type="evidence" value="ECO:0007669"/>
    <property type="project" value="TreeGrafter"/>
</dbReference>
<dbReference type="Pfam" id="PF17876">
    <property type="entry name" value="CSD2"/>
    <property type="match status" value="1"/>
</dbReference>
<dbReference type="GO" id="GO:0008859">
    <property type="term" value="F:exoribonuclease II activity"/>
    <property type="evidence" value="ECO:0007669"/>
    <property type="project" value="UniProtKB-UniRule"/>
</dbReference>
<comment type="catalytic activity">
    <reaction evidence="1 8">
        <text>Exonucleolytic cleavage in the 3'- to 5'-direction to yield nucleoside 5'-phosphates.</text>
        <dbReference type="EC" id="3.1.13.1"/>
    </reaction>
</comment>
<keyword evidence="4 8" id="KW-0540">Nuclease</keyword>
<sequence length="739" mass="83545">MSKKRKSSFRSKTVRHGKSAAASGRPAPPAELENILLGHIYSSPKPVSPADLAAKMAQAAPSKKGIIKALEHLVRINLVQKTGRNRFMLNRAAPLYAGTLTQHPKGFGFVEVMNSQDGPARPARDPFISRSRMGDAIHGDQVLIRVLRTKKDSRPEGTVIKILRRADDTLCGRLEKHGADVRVFPDDRRIPFIVTLDPENCRDVQSGSVVRVRYFRQDRARLILKGSLIEVLGRSDSPDTQRQLVIDKFELPHVFPGEIEVELKKITSGQDKLSQRTDLRDICHVTIDGETAKDFDDAVAVEKTVHGFRLYVSIADVSYFVSPGSEIDREAYLRGTSVYFPGSVIPMLPELLSNDLCSLVENQDRYTVSAILDFDQHGNLEKKEFTRSVIRSRRRFTYDIVKQIVIDGDPDARRQNIEFTDMLGLARQLAELLYTRRLKRGSLDFNLLEAEIILNEDDTVLDIHPAQRNFAHRMIEEFMLAANEAVAAFLRANMAAPLLRVHQPPDGEKVSEVIDFIKTLGINPREFVPEPSWFAAVIGEAKNTEHEYVVNNLLLRSLSQAHYSVEAIGHFALATQDYTHFTSPIRRYPDLIVHRQLLSLIEKRARGGDDSGYSARPVKESCVHLSARERVAIEAERDMDERLKVLFMRGQVGKNFSAVISGVQEHALYLEINRFCVSGIVPVDFLEDDYYIFDRKNFRLFGEITAKTYQLGDRVTATLVDVSTSSRQLSFKIIDRQQR</sequence>
<dbReference type="STRING" id="91360.SAMN05660330_01379"/>
<dbReference type="Pfam" id="PF00773">
    <property type="entry name" value="RNB"/>
    <property type="match status" value="1"/>
</dbReference>
<evidence type="ECO:0000256" key="7">
    <source>
        <dbReference type="ARBA" id="ARBA00022884"/>
    </source>
</evidence>
<dbReference type="AlphaFoldDB" id="A0A1H0NG45"/>
<evidence type="ECO:0000256" key="8">
    <source>
        <dbReference type="HAMAP-Rule" id="MF_01895"/>
    </source>
</evidence>
<feature type="domain" description="S1 motif" evidence="10">
    <location>
        <begin position="653"/>
        <end position="732"/>
    </location>
</feature>
<dbReference type="RefSeq" id="WP_092221165.1">
    <property type="nucleotide sequence ID" value="NZ_FNJI01000007.1"/>
</dbReference>
<dbReference type="InterPro" id="IPR040476">
    <property type="entry name" value="CSD2"/>
</dbReference>
<accession>A0A1H0NG45</accession>
<dbReference type="OrthoDB" id="9764149at2"/>
<feature type="region of interest" description="Disordered" evidence="9">
    <location>
        <begin position="1"/>
        <end position="28"/>
    </location>
</feature>
<organism evidence="11 12">
    <name type="scientific">Desulforhopalus singaporensis</name>
    <dbReference type="NCBI Taxonomy" id="91360"/>
    <lineage>
        <taxon>Bacteria</taxon>
        <taxon>Pseudomonadati</taxon>
        <taxon>Thermodesulfobacteriota</taxon>
        <taxon>Desulfobulbia</taxon>
        <taxon>Desulfobulbales</taxon>
        <taxon>Desulfocapsaceae</taxon>
        <taxon>Desulforhopalus</taxon>
    </lineage>
</organism>
<dbReference type="Pfam" id="PF08206">
    <property type="entry name" value="OB_RNB"/>
    <property type="match status" value="1"/>
</dbReference>
<dbReference type="PANTHER" id="PTHR23355">
    <property type="entry name" value="RIBONUCLEASE"/>
    <property type="match status" value="1"/>
</dbReference>
<evidence type="ECO:0000256" key="3">
    <source>
        <dbReference type="ARBA" id="ARBA00022490"/>
    </source>
</evidence>
<dbReference type="InterPro" id="IPR012340">
    <property type="entry name" value="NA-bd_OB-fold"/>
</dbReference>
<dbReference type="NCBIfam" id="TIGR00358">
    <property type="entry name" value="3_prime_RNase"/>
    <property type="match status" value="1"/>
</dbReference>
<dbReference type="HAMAP" id="MF_01895">
    <property type="entry name" value="RNase_R"/>
    <property type="match status" value="1"/>
</dbReference>
<comment type="similarity">
    <text evidence="8">Belongs to the RNR ribonuclease family. RNase R subfamily.</text>
</comment>
<dbReference type="SMART" id="SM00316">
    <property type="entry name" value="S1"/>
    <property type="match status" value="1"/>
</dbReference>
<dbReference type="PANTHER" id="PTHR23355:SF9">
    <property type="entry name" value="DIS3-LIKE EXONUCLEASE 2"/>
    <property type="match status" value="1"/>
</dbReference>
<dbReference type="NCBIfam" id="TIGR02063">
    <property type="entry name" value="RNase_R"/>
    <property type="match status" value="1"/>
</dbReference>
<dbReference type="InterPro" id="IPR004476">
    <property type="entry name" value="RNase_II/RNase_R"/>
</dbReference>
<evidence type="ECO:0000256" key="4">
    <source>
        <dbReference type="ARBA" id="ARBA00022722"/>
    </source>
</evidence>
<dbReference type="EMBL" id="FNJI01000007">
    <property type="protein sequence ID" value="SDO91556.1"/>
    <property type="molecule type" value="Genomic_DNA"/>
</dbReference>
<reference evidence="11 12" key="1">
    <citation type="submission" date="2016-10" db="EMBL/GenBank/DDBJ databases">
        <authorList>
            <person name="de Groot N.N."/>
        </authorList>
    </citation>
    <scope>NUCLEOTIDE SEQUENCE [LARGE SCALE GENOMIC DNA]</scope>
    <source>
        <strain evidence="11 12">DSM 12130</strain>
    </source>
</reference>
<dbReference type="InterPro" id="IPR022966">
    <property type="entry name" value="RNase_II/R_CS"/>
</dbReference>
<comment type="function">
    <text evidence="8">3'-5' exoribonuclease that releases 5'-nucleoside monophosphates and is involved in maturation of structured RNAs.</text>
</comment>
<keyword evidence="6 8" id="KW-0269">Exonuclease</keyword>
<dbReference type="GO" id="GO:0003723">
    <property type="term" value="F:RNA binding"/>
    <property type="evidence" value="ECO:0007669"/>
    <property type="project" value="UniProtKB-UniRule"/>
</dbReference>
<evidence type="ECO:0000256" key="2">
    <source>
        <dbReference type="ARBA" id="ARBA00004496"/>
    </source>
</evidence>
<keyword evidence="5 8" id="KW-0378">Hydrolase</keyword>
<evidence type="ECO:0000256" key="6">
    <source>
        <dbReference type="ARBA" id="ARBA00022839"/>
    </source>
</evidence>
<dbReference type="SMART" id="SM00955">
    <property type="entry name" value="RNB"/>
    <property type="match status" value="1"/>
</dbReference>
<dbReference type="InterPro" id="IPR013223">
    <property type="entry name" value="RNase_B_OB_dom"/>
</dbReference>
<dbReference type="Gene3D" id="2.40.50.140">
    <property type="entry name" value="Nucleic acid-binding proteins"/>
    <property type="match status" value="2"/>
</dbReference>
<dbReference type="EC" id="3.1.13.1" evidence="8"/>
<dbReference type="InterPro" id="IPR050180">
    <property type="entry name" value="RNR_Ribonuclease"/>
</dbReference>
<evidence type="ECO:0000313" key="12">
    <source>
        <dbReference type="Proteomes" id="UP000199073"/>
    </source>
</evidence>
<name>A0A1H0NG45_9BACT</name>
<comment type="subcellular location">
    <subcellularLocation>
        <location evidence="2 8">Cytoplasm</location>
    </subcellularLocation>
</comment>
<dbReference type="InterPro" id="IPR001900">
    <property type="entry name" value="RNase_II/R"/>
</dbReference>
<evidence type="ECO:0000256" key="5">
    <source>
        <dbReference type="ARBA" id="ARBA00022801"/>
    </source>
</evidence>
<evidence type="ECO:0000256" key="9">
    <source>
        <dbReference type="SAM" id="MobiDB-lite"/>
    </source>
</evidence>
<dbReference type="GO" id="GO:0006402">
    <property type="term" value="P:mRNA catabolic process"/>
    <property type="evidence" value="ECO:0007669"/>
    <property type="project" value="TreeGrafter"/>
</dbReference>